<comment type="catalytic activity">
    <reaction evidence="18">
        <text>L-threonyl-[protein] + ATP = O-phospho-L-threonyl-[protein] + ADP + H(+)</text>
        <dbReference type="Rhea" id="RHEA:46608"/>
        <dbReference type="Rhea" id="RHEA-COMP:11060"/>
        <dbReference type="Rhea" id="RHEA-COMP:11605"/>
        <dbReference type="ChEBI" id="CHEBI:15378"/>
        <dbReference type="ChEBI" id="CHEBI:30013"/>
        <dbReference type="ChEBI" id="CHEBI:30616"/>
        <dbReference type="ChEBI" id="CHEBI:61977"/>
        <dbReference type="ChEBI" id="CHEBI:456216"/>
        <dbReference type="EC" id="2.7.11.1"/>
    </reaction>
</comment>
<feature type="domain" description="KA1" evidence="23">
    <location>
        <begin position="1216"/>
        <end position="1266"/>
    </location>
</feature>
<dbReference type="OrthoDB" id="193931at2759"/>
<dbReference type="GO" id="GO:0035556">
    <property type="term" value="P:intracellular signal transduction"/>
    <property type="evidence" value="ECO:0007669"/>
    <property type="project" value="TreeGrafter"/>
</dbReference>
<keyword evidence="7" id="KW-0597">Phosphoprotein</keyword>
<dbReference type="Pfam" id="PF00069">
    <property type="entry name" value="Pkinase"/>
    <property type="match status" value="1"/>
</dbReference>
<evidence type="ECO:0000256" key="1">
    <source>
        <dbReference type="ARBA" id="ARBA00001946"/>
    </source>
</evidence>
<evidence type="ECO:0000256" key="5">
    <source>
        <dbReference type="ARBA" id="ARBA00012513"/>
    </source>
</evidence>
<dbReference type="CDD" id="cd12121">
    <property type="entry name" value="MARK_C_like"/>
    <property type="match status" value="1"/>
</dbReference>
<evidence type="ECO:0000256" key="15">
    <source>
        <dbReference type="ARBA" id="ARBA00023125"/>
    </source>
</evidence>
<evidence type="ECO:0000256" key="9">
    <source>
        <dbReference type="ARBA" id="ARBA00022723"/>
    </source>
</evidence>
<dbReference type="InterPro" id="IPR008271">
    <property type="entry name" value="Ser/Thr_kinase_AS"/>
</dbReference>
<evidence type="ECO:0000256" key="14">
    <source>
        <dbReference type="ARBA" id="ARBA00023015"/>
    </source>
</evidence>
<evidence type="ECO:0000256" key="20">
    <source>
        <dbReference type="PROSITE-ProRule" id="PRU10141"/>
    </source>
</evidence>
<dbReference type="GO" id="GO:0106310">
    <property type="term" value="F:protein serine kinase activity"/>
    <property type="evidence" value="ECO:0007669"/>
    <property type="project" value="RHEA"/>
</dbReference>
<dbReference type="STRING" id="246404.A0A507EY48"/>
<evidence type="ECO:0000256" key="2">
    <source>
        <dbReference type="ARBA" id="ARBA00004123"/>
    </source>
</evidence>
<dbReference type="FunFam" id="1.10.10.10:FF:000027">
    <property type="entry name" value="Heat shock transcription factor 1"/>
    <property type="match status" value="1"/>
</dbReference>
<dbReference type="EMBL" id="QEAP01000334">
    <property type="protein sequence ID" value="TPX68953.1"/>
    <property type="molecule type" value="Genomic_DNA"/>
</dbReference>
<evidence type="ECO:0000256" key="10">
    <source>
        <dbReference type="ARBA" id="ARBA00022741"/>
    </source>
</evidence>
<keyword evidence="10 20" id="KW-0547">Nucleotide-binding</keyword>
<dbReference type="PANTHER" id="PTHR24346">
    <property type="entry name" value="MAP/MICROTUBULE AFFINITY-REGULATING KINASE"/>
    <property type="match status" value="1"/>
</dbReference>
<keyword evidence="9" id="KW-0479">Metal-binding</keyword>
<evidence type="ECO:0000313" key="24">
    <source>
        <dbReference type="EMBL" id="TPX68953.1"/>
    </source>
</evidence>
<keyword evidence="15" id="KW-0238">DNA-binding</keyword>
<dbReference type="Proteomes" id="UP000320333">
    <property type="component" value="Unassembled WGS sequence"/>
</dbReference>
<evidence type="ECO:0000256" key="3">
    <source>
        <dbReference type="ARBA" id="ARBA00006234"/>
    </source>
</evidence>
<dbReference type="InterPro" id="IPR017441">
    <property type="entry name" value="Protein_kinase_ATP_BS"/>
</dbReference>
<keyword evidence="11" id="KW-0418">Kinase</keyword>
<dbReference type="PROSITE" id="PS00107">
    <property type="entry name" value="PROTEIN_KINASE_ATP"/>
    <property type="match status" value="1"/>
</dbReference>
<dbReference type="SMART" id="SM00415">
    <property type="entry name" value="HSF"/>
    <property type="match status" value="1"/>
</dbReference>
<dbReference type="Pfam" id="PF02149">
    <property type="entry name" value="KA1"/>
    <property type="match status" value="1"/>
</dbReference>
<organism evidence="24 25">
    <name type="scientific">Chytriomyces confervae</name>
    <dbReference type="NCBI Taxonomy" id="246404"/>
    <lineage>
        <taxon>Eukaryota</taxon>
        <taxon>Fungi</taxon>
        <taxon>Fungi incertae sedis</taxon>
        <taxon>Chytridiomycota</taxon>
        <taxon>Chytridiomycota incertae sedis</taxon>
        <taxon>Chytridiomycetes</taxon>
        <taxon>Chytridiales</taxon>
        <taxon>Chytriomycetaceae</taxon>
        <taxon>Chytriomyces</taxon>
    </lineage>
</organism>
<dbReference type="InterPro" id="IPR036388">
    <property type="entry name" value="WH-like_DNA-bd_sf"/>
</dbReference>
<dbReference type="GO" id="GO:0046872">
    <property type="term" value="F:metal ion binding"/>
    <property type="evidence" value="ECO:0007669"/>
    <property type="project" value="UniProtKB-KW"/>
</dbReference>
<dbReference type="GO" id="GO:0005737">
    <property type="term" value="C:cytoplasm"/>
    <property type="evidence" value="ECO:0007669"/>
    <property type="project" value="TreeGrafter"/>
</dbReference>
<feature type="domain" description="Protein kinase" evidence="22">
    <location>
        <begin position="620"/>
        <end position="871"/>
    </location>
</feature>
<keyword evidence="12 20" id="KW-0067">ATP-binding</keyword>
<evidence type="ECO:0000256" key="7">
    <source>
        <dbReference type="ARBA" id="ARBA00022553"/>
    </source>
</evidence>
<dbReference type="GO" id="GO:0005524">
    <property type="term" value="F:ATP binding"/>
    <property type="evidence" value="ECO:0007669"/>
    <property type="project" value="UniProtKB-UniRule"/>
</dbReference>
<dbReference type="GO" id="GO:0003700">
    <property type="term" value="F:DNA-binding transcription factor activity"/>
    <property type="evidence" value="ECO:0007669"/>
    <property type="project" value="InterPro"/>
</dbReference>
<evidence type="ECO:0000256" key="16">
    <source>
        <dbReference type="ARBA" id="ARBA00023163"/>
    </source>
</evidence>
<dbReference type="InterPro" id="IPR000719">
    <property type="entry name" value="Prot_kinase_dom"/>
</dbReference>
<keyword evidence="16" id="KW-0804">Transcription</keyword>
<dbReference type="PRINTS" id="PR00056">
    <property type="entry name" value="HSFDOMAIN"/>
</dbReference>
<feature type="region of interest" description="Disordered" evidence="21">
    <location>
        <begin position="566"/>
        <end position="611"/>
    </location>
</feature>
<dbReference type="SUPFAM" id="SSF103243">
    <property type="entry name" value="KA1-like"/>
    <property type="match status" value="1"/>
</dbReference>
<dbReference type="Gene3D" id="1.10.510.10">
    <property type="entry name" value="Transferase(Phosphotransferase) domain 1"/>
    <property type="match status" value="1"/>
</dbReference>
<dbReference type="PROSITE" id="PS50032">
    <property type="entry name" value="KA1"/>
    <property type="match status" value="1"/>
</dbReference>
<comment type="cofactor">
    <cofactor evidence="1">
        <name>Mg(2+)</name>
        <dbReference type="ChEBI" id="CHEBI:18420"/>
    </cofactor>
</comment>
<protein>
    <recommendedName>
        <fullName evidence="5">non-specific serine/threonine protein kinase</fullName>
        <ecNumber evidence="5">2.7.11.1</ecNumber>
    </recommendedName>
</protein>
<dbReference type="Gene3D" id="3.30.310.80">
    <property type="entry name" value="Kinase associated domain 1, KA1"/>
    <property type="match status" value="1"/>
</dbReference>
<sequence>MGNGEAEGTSSCAVNEVRDAACPFQTTGPSAGALLSCVDPGSADPGLDLGRDQAASSGIPASRKRSHCAVVSDFVSKLFSAISGDQFKNQIRWSEAGDSFIVMDQFAFAREVMPTLFSHTNYQSFVRQLNKYGFHKLKTGDLKIGSMDAMTAEFQHASFLRGRPEFLGEITRKKNVARKLEPDAASGSGQVLTAAPLPLVVDTRVQRVSPTPSTSWEGARLASSSSSVPDSITSFMDVMESRFNELAEMQARANINYSRAVQECNTFQMELNDLKNAVVRQDLLMEHLASIVSGTMKRETKVQVLKQFQSALSREKFAGLSDSFAAPPLLAPNKPATLHSQLSSNHLPTPFISDAQNSFDFSHPHFAPNPPSPFVRSNHLLPPNFINASTPFDASHFMATSHHITSRRAPPTQQTRQHHYNYDSSISFNMYLQKAGPLPIRANEGALSQLAVNANLERSSSASSLHAPHHVKQSYRAFIISDDIPTRHALFLELNALNVSCEIIANQQSLRSICNHQPAVYNQFCIMFLDHDSYMLDVPAAAKAIREMNPTVNLMLLSARPDNVDFRNPRKRSHPLTSNSNGISSSSRIMADKEKKSSTKKRDKDDTNNPDFQLAGIGNYLFQKTVGEGNFAKVKLAKHKLTGAEVAIKVIDKTMLDEKKLGKLYREVRIMKMLNHPNIVKLYEVVETKYTVFLVMEYASGGELYDYLVVHGKMKEKEARAKFRQILSAVSYCHKKRVIHRDLKAENLLLDANLDIKIADFGFSNHFDPDGKLETFCGSPPYAAPELFQGRRYVGPEVDIWSLGVILYVLTTGCLPFDGKNLQEMRESVCRGKYRIPFYLSDACEKLLRKFLVRDPYKRGSLELLTDDIWINDGYNDSPIQVDMGCTVEEDEVILASLQSKFGIDKATALKSLRDNKYDDVAAVYFLLYFERHQRSRRNSEIPPGAVPAINTALSPPVASPTEGALSATAALPSQKHGDEENAQEQVSPLPNLRSKAQAQKIADASKRRFTVGSDAEAQKLGTDEGEKKVGVLKAVVDDSQTVRPDSTTHHIAPAMSRLNTGAAGSNDQAVSERQRASSAYPTPAQADDAAAGRKRGETIVGMIRNVGLGIRRRSDAATPAERAGAAQQIPQLDTIGSIAGSQMAESATIELTASQAGIPRGEDANKPRSLRFTFNSNTTSSKLPDEIIGEVTSAMGKHGITYTAVTRYLLECLWSTPGRESVKFEIEVCKLPRLKSLFGLRFKRLSGASSDYKEVCEKILATVVL</sequence>
<proteinExistence type="inferred from homology"/>
<dbReference type="Pfam" id="PF00447">
    <property type="entry name" value="HSF_DNA-bind"/>
    <property type="match status" value="1"/>
</dbReference>
<comment type="catalytic activity">
    <reaction evidence="19">
        <text>L-seryl-[protein] + ATP = O-phospho-L-seryl-[protein] + ADP + H(+)</text>
        <dbReference type="Rhea" id="RHEA:17989"/>
        <dbReference type="Rhea" id="RHEA-COMP:9863"/>
        <dbReference type="Rhea" id="RHEA-COMP:11604"/>
        <dbReference type="ChEBI" id="CHEBI:15378"/>
        <dbReference type="ChEBI" id="CHEBI:29999"/>
        <dbReference type="ChEBI" id="CHEBI:30616"/>
        <dbReference type="ChEBI" id="CHEBI:83421"/>
        <dbReference type="ChEBI" id="CHEBI:456216"/>
        <dbReference type="EC" id="2.7.11.1"/>
    </reaction>
</comment>
<evidence type="ECO:0000256" key="6">
    <source>
        <dbReference type="ARBA" id="ARBA00022527"/>
    </source>
</evidence>
<dbReference type="FunFam" id="1.10.510.10:FF:000156">
    <property type="entry name" value="Serine/threonine-protein kinase SIK3 homolog"/>
    <property type="match status" value="1"/>
</dbReference>
<dbReference type="InterPro" id="IPR036390">
    <property type="entry name" value="WH_DNA-bd_sf"/>
</dbReference>
<dbReference type="PROSITE" id="PS50011">
    <property type="entry name" value="PROTEIN_KINASE_DOM"/>
    <property type="match status" value="1"/>
</dbReference>
<feature type="compositionally biased region" description="Basic and acidic residues" evidence="21">
    <location>
        <begin position="590"/>
        <end position="607"/>
    </location>
</feature>
<dbReference type="GO" id="GO:0005634">
    <property type="term" value="C:nucleus"/>
    <property type="evidence" value="ECO:0007669"/>
    <property type="project" value="UniProtKB-SubCell"/>
</dbReference>
<comment type="caution">
    <text evidence="24">The sequence shown here is derived from an EMBL/GenBank/DDBJ whole genome shotgun (WGS) entry which is preliminary data.</text>
</comment>
<evidence type="ECO:0000256" key="11">
    <source>
        <dbReference type="ARBA" id="ARBA00022777"/>
    </source>
</evidence>
<dbReference type="PANTHER" id="PTHR24346:SF82">
    <property type="entry name" value="KP78A-RELATED"/>
    <property type="match status" value="1"/>
</dbReference>
<keyword evidence="14" id="KW-0805">Transcription regulation</keyword>
<feature type="compositionally biased region" description="Polar residues" evidence="21">
    <location>
        <begin position="1058"/>
        <end position="1070"/>
    </location>
</feature>
<comment type="subcellular location">
    <subcellularLocation>
        <location evidence="2">Nucleus</location>
    </subcellularLocation>
</comment>
<evidence type="ECO:0000256" key="12">
    <source>
        <dbReference type="ARBA" id="ARBA00022840"/>
    </source>
</evidence>
<dbReference type="InterPro" id="IPR011009">
    <property type="entry name" value="Kinase-like_dom_sf"/>
</dbReference>
<evidence type="ECO:0000256" key="18">
    <source>
        <dbReference type="ARBA" id="ARBA00047899"/>
    </source>
</evidence>
<dbReference type="InterPro" id="IPR001772">
    <property type="entry name" value="KA1_dom"/>
</dbReference>
<keyword evidence="17" id="KW-0539">Nucleus</keyword>
<dbReference type="GO" id="GO:0000226">
    <property type="term" value="P:microtubule cytoskeleton organization"/>
    <property type="evidence" value="ECO:0007669"/>
    <property type="project" value="TreeGrafter"/>
</dbReference>
<dbReference type="SUPFAM" id="SSF56112">
    <property type="entry name" value="Protein kinase-like (PK-like)"/>
    <property type="match status" value="1"/>
</dbReference>
<evidence type="ECO:0000313" key="25">
    <source>
        <dbReference type="Proteomes" id="UP000320333"/>
    </source>
</evidence>
<dbReference type="FunFam" id="3.30.310.80:FF:000011">
    <property type="entry name" value="Non-specific serine/threonine protein kinase"/>
    <property type="match status" value="1"/>
</dbReference>
<dbReference type="SUPFAM" id="SSF46785">
    <property type="entry name" value="Winged helix' DNA-binding domain"/>
    <property type="match status" value="1"/>
</dbReference>
<keyword evidence="6" id="KW-0723">Serine/threonine-protein kinase</keyword>
<evidence type="ECO:0000259" key="22">
    <source>
        <dbReference type="PROSITE" id="PS50011"/>
    </source>
</evidence>
<keyword evidence="8" id="KW-0808">Transferase</keyword>
<dbReference type="PROSITE" id="PS00108">
    <property type="entry name" value="PROTEIN_KINASE_ST"/>
    <property type="match status" value="1"/>
</dbReference>
<dbReference type="GO" id="GO:0043565">
    <property type="term" value="F:sequence-specific DNA binding"/>
    <property type="evidence" value="ECO:0007669"/>
    <property type="project" value="InterPro"/>
</dbReference>
<dbReference type="FunFam" id="3.30.200.20:FF:000003">
    <property type="entry name" value="Non-specific serine/threonine protein kinase"/>
    <property type="match status" value="1"/>
</dbReference>
<feature type="region of interest" description="Disordered" evidence="21">
    <location>
        <begin position="972"/>
        <end position="1015"/>
    </location>
</feature>
<dbReference type="InterPro" id="IPR000232">
    <property type="entry name" value="HSF_DNA-bd"/>
</dbReference>
<evidence type="ECO:0000256" key="19">
    <source>
        <dbReference type="ARBA" id="ARBA00048679"/>
    </source>
</evidence>
<name>A0A507EY48_9FUNG</name>
<feature type="binding site" evidence="20">
    <location>
        <position position="649"/>
    </location>
    <ligand>
        <name>ATP</name>
        <dbReference type="ChEBI" id="CHEBI:30616"/>
    </ligand>
</feature>
<gene>
    <name evidence="24" type="ORF">CcCBS67573_g07012</name>
</gene>
<comment type="similarity">
    <text evidence="4">Belongs to the protein kinase superfamily. CAMK Ser/Thr protein kinase family. NIM1 subfamily.</text>
</comment>
<dbReference type="SMART" id="SM00220">
    <property type="entry name" value="S_TKc"/>
    <property type="match status" value="1"/>
</dbReference>
<dbReference type="InterPro" id="IPR028375">
    <property type="entry name" value="KA1/Ssp2_C"/>
</dbReference>
<feature type="region of interest" description="Disordered" evidence="21">
    <location>
        <begin position="1057"/>
        <end position="1095"/>
    </location>
</feature>
<evidence type="ECO:0000256" key="17">
    <source>
        <dbReference type="ARBA" id="ARBA00023242"/>
    </source>
</evidence>
<feature type="compositionally biased region" description="Low complexity" evidence="21">
    <location>
        <begin position="578"/>
        <end position="587"/>
    </location>
</feature>
<keyword evidence="13" id="KW-0460">Magnesium</keyword>
<dbReference type="EC" id="2.7.11.1" evidence="5"/>
<dbReference type="AlphaFoldDB" id="A0A507EY48"/>
<evidence type="ECO:0000256" key="13">
    <source>
        <dbReference type="ARBA" id="ARBA00022842"/>
    </source>
</evidence>
<comment type="similarity">
    <text evidence="3">Belongs to the protein kinase superfamily. CAMK Ser/Thr protein kinase family. SNF1 subfamily.</text>
</comment>
<evidence type="ECO:0000256" key="4">
    <source>
        <dbReference type="ARBA" id="ARBA00010791"/>
    </source>
</evidence>
<dbReference type="Gene3D" id="1.10.10.10">
    <property type="entry name" value="Winged helix-like DNA-binding domain superfamily/Winged helix DNA-binding domain"/>
    <property type="match status" value="1"/>
</dbReference>
<evidence type="ECO:0000259" key="23">
    <source>
        <dbReference type="PROSITE" id="PS50032"/>
    </source>
</evidence>
<accession>A0A507EY48</accession>
<dbReference type="GO" id="GO:0004674">
    <property type="term" value="F:protein serine/threonine kinase activity"/>
    <property type="evidence" value="ECO:0007669"/>
    <property type="project" value="UniProtKB-KW"/>
</dbReference>
<evidence type="ECO:0000256" key="21">
    <source>
        <dbReference type="SAM" id="MobiDB-lite"/>
    </source>
</evidence>
<keyword evidence="25" id="KW-1185">Reference proteome</keyword>
<evidence type="ECO:0000256" key="8">
    <source>
        <dbReference type="ARBA" id="ARBA00022679"/>
    </source>
</evidence>
<reference evidence="24 25" key="1">
    <citation type="journal article" date="2019" name="Sci. Rep.">
        <title>Comparative genomics of chytrid fungi reveal insights into the obligate biotrophic and pathogenic lifestyle of Synchytrium endobioticum.</title>
        <authorList>
            <person name="van de Vossenberg B.T.L.H."/>
            <person name="Warris S."/>
            <person name="Nguyen H.D.T."/>
            <person name="van Gent-Pelzer M.P.E."/>
            <person name="Joly D.L."/>
            <person name="van de Geest H.C."/>
            <person name="Bonants P.J.M."/>
            <person name="Smith D.S."/>
            <person name="Levesque C.A."/>
            <person name="van der Lee T.A.J."/>
        </authorList>
    </citation>
    <scope>NUCLEOTIDE SEQUENCE [LARGE SCALE GENOMIC DNA]</scope>
    <source>
        <strain evidence="24 25">CBS 675.73</strain>
    </source>
</reference>